<evidence type="ECO:0000259" key="1">
    <source>
        <dbReference type="Pfam" id="PF22936"/>
    </source>
</evidence>
<accession>A0A4P9WXS4</accession>
<sequence>MASTTPYNKSKLWILDSGASQHMTPHRSAFVSLTALAHPRPITTGNGSVIYARSSGTVHVKPPN</sequence>
<gene>
    <name evidence="2" type="ORF">CXG81DRAFT_16211</name>
</gene>
<evidence type="ECO:0000313" key="3">
    <source>
        <dbReference type="Proteomes" id="UP000274922"/>
    </source>
</evidence>
<organism evidence="2 3">
    <name type="scientific">Caulochytrium protostelioides</name>
    <dbReference type="NCBI Taxonomy" id="1555241"/>
    <lineage>
        <taxon>Eukaryota</taxon>
        <taxon>Fungi</taxon>
        <taxon>Fungi incertae sedis</taxon>
        <taxon>Chytridiomycota</taxon>
        <taxon>Chytridiomycota incertae sedis</taxon>
        <taxon>Chytridiomycetes</taxon>
        <taxon>Caulochytriales</taxon>
        <taxon>Caulochytriaceae</taxon>
        <taxon>Caulochytrium</taxon>
    </lineage>
</organism>
<proteinExistence type="predicted"/>
<reference evidence="3" key="1">
    <citation type="journal article" date="2018" name="Nat. Microbiol.">
        <title>Leveraging single-cell genomics to expand the fungal tree of life.</title>
        <authorList>
            <person name="Ahrendt S.R."/>
            <person name="Quandt C.A."/>
            <person name="Ciobanu D."/>
            <person name="Clum A."/>
            <person name="Salamov A."/>
            <person name="Andreopoulos B."/>
            <person name="Cheng J.F."/>
            <person name="Woyke T."/>
            <person name="Pelin A."/>
            <person name="Henrissat B."/>
            <person name="Reynolds N.K."/>
            <person name="Benny G.L."/>
            <person name="Smith M.E."/>
            <person name="James T.Y."/>
            <person name="Grigoriev I.V."/>
        </authorList>
    </citation>
    <scope>NUCLEOTIDE SEQUENCE [LARGE SCALE GENOMIC DNA]</scope>
    <source>
        <strain evidence="3">ATCC 52028</strain>
    </source>
</reference>
<dbReference type="OrthoDB" id="5598079at2759"/>
<dbReference type="Proteomes" id="UP000274922">
    <property type="component" value="Unassembled WGS sequence"/>
</dbReference>
<dbReference type="EMBL" id="ML014597">
    <property type="protein sequence ID" value="RKO98224.1"/>
    <property type="molecule type" value="Genomic_DNA"/>
</dbReference>
<keyword evidence="3" id="KW-1185">Reference proteome</keyword>
<dbReference type="AlphaFoldDB" id="A0A4P9WXS4"/>
<dbReference type="Pfam" id="PF22936">
    <property type="entry name" value="Pol_BBD"/>
    <property type="match status" value="1"/>
</dbReference>
<evidence type="ECO:0000313" key="2">
    <source>
        <dbReference type="EMBL" id="RKO98224.1"/>
    </source>
</evidence>
<name>A0A4P9WXS4_9FUNG</name>
<feature type="domain" description="Retrovirus-related Pol polyprotein from transposon TNT 1-94-like beta-barrel" evidence="1">
    <location>
        <begin position="13"/>
        <end position="61"/>
    </location>
</feature>
<feature type="non-terminal residue" evidence="2">
    <location>
        <position position="64"/>
    </location>
</feature>
<dbReference type="InterPro" id="IPR054722">
    <property type="entry name" value="PolX-like_BBD"/>
</dbReference>
<protein>
    <recommendedName>
        <fullName evidence="1">Retrovirus-related Pol polyprotein from transposon TNT 1-94-like beta-barrel domain-containing protein</fullName>
    </recommendedName>
</protein>